<dbReference type="InterPro" id="IPR011010">
    <property type="entry name" value="DNA_brk_join_enz"/>
</dbReference>
<dbReference type="InterPro" id="IPR002104">
    <property type="entry name" value="Integrase_catalytic"/>
</dbReference>
<gene>
    <name evidence="3" type="ORF">NH26_10385</name>
</gene>
<dbReference type="AlphaFoldDB" id="A0A1S1Z0E9"/>
<keyword evidence="4" id="KW-1185">Reference proteome</keyword>
<dbReference type="STRING" id="915059.NH26_10385"/>
<dbReference type="GO" id="GO:0015074">
    <property type="term" value="P:DNA integration"/>
    <property type="evidence" value="ECO:0007669"/>
    <property type="project" value="InterPro"/>
</dbReference>
<evidence type="ECO:0000259" key="2">
    <source>
        <dbReference type="PROSITE" id="PS51898"/>
    </source>
</evidence>
<sequence length="402" mass="47783">MINNIESINLNVSFYTRKLRNYDRKGLISINARVTLNKIRSGFATGIIVHKNHWNTNRFVNCPNADILNESLFLWENRIRSVTNRLIQTNEFVSVYDVVNYSKDNLINFTIEKILNDYFNNRKNLWNKERQNAIQCMQRRILKMLSKRKIIDARELTVIKLEDCYLDRISNGSTHRVIMQDISYLRRAIDYFANKNRCYYVKVGEITISRKVKDQIHFLSNSQLKKIENLNLIRLNKSNNEITLEKFYKAQKWFLFACYTGMHFNEIKKFSSKKHVKYKNGIQYIEIFRDKTKNKTNKPCIIPLIQKAKDLLNYFDGNHINDFYSSTNIRYYTLKIGEELNLDFKLTHKIGRKTFGTLMLLRGMSVESVSKMLGHSEINTTQRFYATVLEERIFNEFEKLSI</sequence>
<dbReference type="Gene3D" id="1.10.443.10">
    <property type="entry name" value="Intergrase catalytic core"/>
    <property type="match status" value="1"/>
</dbReference>
<dbReference type="CDD" id="cd01185">
    <property type="entry name" value="INTN1_C_like"/>
    <property type="match status" value="1"/>
</dbReference>
<keyword evidence="1" id="KW-0233">DNA recombination</keyword>
<dbReference type="Pfam" id="PF00589">
    <property type="entry name" value="Phage_integrase"/>
    <property type="match status" value="1"/>
</dbReference>
<dbReference type="Proteomes" id="UP000179797">
    <property type="component" value="Unassembled WGS sequence"/>
</dbReference>
<evidence type="ECO:0000256" key="1">
    <source>
        <dbReference type="ARBA" id="ARBA00023172"/>
    </source>
</evidence>
<dbReference type="InterPro" id="IPR035386">
    <property type="entry name" value="Arm-DNA-bind_5"/>
</dbReference>
<reference evidence="3 4" key="1">
    <citation type="journal article" date="2012" name="Int. J. Syst. Evol. Microbiol.">
        <title>Flammeovirga pacifica sp. nov., isolated from deep-sea sediment.</title>
        <authorList>
            <person name="Xu H."/>
            <person name="Fu Y."/>
            <person name="Yang N."/>
            <person name="Ding Z."/>
            <person name="Lai Q."/>
            <person name="Zeng R."/>
        </authorList>
    </citation>
    <scope>NUCLEOTIDE SEQUENCE [LARGE SCALE GENOMIC DNA]</scope>
    <source>
        <strain evidence="4">DSM 24597 / LMG 26175 / WPAGA1</strain>
    </source>
</reference>
<comment type="caution">
    <text evidence="3">The sequence shown here is derived from an EMBL/GenBank/DDBJ whole genome shotgun (WGS) entry which is preliminary data.</text>
</comment>
<dbReference type="OrthoDB" id="1098628at2"/>
<evidence type="ECO:0000313" key="4">
    <source>
        <dbReference type="Proteomes" id="UP000179797"/>
    </source>
</evidence>
<dbReference type="Pfam" id="PF17293">
    <property type="entry name" value="Arm-DNA-bind_5"/>
    <property type="match status" value="1"/>
</dbReference>
<proteinExistence type="predicted"/>
<dbReference type="RefSeq" id="WP_044222644.1">
    <property type="nucleotide sequence ID" value="NZ_JRYR02000001.1"/>
</dbReference>
<dbReference type="PROSITE" id="PS51898">
    <property type="entry name" value="TYR_RECOMBINASE"/>
    <property type="match status" value="1"/>
</dbReference>
<evidence type="ECO:0000313" key="3">
    <source>
        <dbReference type="EMBL" id="OHX66736.1"/>
    </source>
</evidence>
<dbReference type="SUPFAM" id="SSF56349">
    <property type="entry name" value="DNA breaking-rejoining enzymes"/>
    <property type="match status" value="1"/>
</dbReference>
<feature type="domain" description="Tyr recombinase" evidence="2">
    <location>
        <begin position="222"/>
        <end position="398"/>
    </location>
</feature>
<accession>A0A1S1Z0E9</accession>
<organism evidence="3 4">
    <name type="scientific">Flammeovirga pacifica</name>
    <dbReference type="NCBI Taxonomy" id="915059"/>
    <lineage>
        <taxon>Bacteria</taxon>
        <taxon>Pseudomonadati</taxon>
        <taxon>Bacteroidota</taxon>
        <taxon>Cytophagia</taxon>
        <taxon>Cytophagales</taxon>
        <taxon>Flammeovirgaceae</taxon>
        <taxon>Flammeovirga</taxon>
    </lineage>
</organism>
<name>A0A1S1Z0E9_FLAPC</name>
<dbReference type="EMBL" id="JRYR02000001">
    <property type="protein sequence ID" value="OHX66736.1"/>
    <property type="molecule type" value="Genomic_DNA"/>
</dbReference>
<dbReference type="GO" id="GO:0003677">
    <property type="term" value="F:DNA binding"/>
    <property type="evidence" value="ECO:0007669"/>
    <property type="project" value="InterPro"/>
</dbReference>
<dbReference type="InterPro" id="IPR013762">
    <property type="entry name" value="Integrase-like_cat_sf"/>
</dbReference>
<protein>
    <recommendedName>
        <fullName evidence="2">Tyr recombinase domain-containing protein</fullName>
    </recommendedName>
</protein>
<dbReference type="GO" id="GO:0006310">
    <property type="term" value="P:DNA recombination"/>
    <property type="evidence" value="ECO:0007669"/>
    <property type="project" value="UniProtKB-KW"/>
</dbReference>